<keyword evidence="3 10" id="KW-0808">Transferase</keyword>
<dbReference type="SUPFAM" id="SSF53448">
    <property type="entry name" value="Nucleotide-diphospho-sugar transferases"/>
    <property type="match status" value="2"/>
</dbReference>
<protein>
    <recommendedName>
        <fullName evidence="10">Hexosyltransferase</fullName>
        <ecNumber evidence="10">2.4.1.-</ecNumber>
    </recommendedName>
</protein>
<evidence type="ECO:0000256" key="10">
    <source>
        <dbReference type="RuleBase" id="RU364016"/>
    </source>
</evidence>
<evidence type="ECO:0000256" key="9">
    <source>
        <dbReference type="ARBA" id="ARBA00023180"/>
    </source>
</evidence>
<feature type="compositionally biased region" description="Basic residues" evidence="11">
    <location>
        <begin position="44"/>
        <end position="64"/>
    </location>
</feature>
<dbReference type="PANTHER" id="PTHR12369">
    <property type="entry name" value="CHONDROITIN SYNTHASE"/>
    <property type="match status" value="1"/>
</dbReference>
<dbReference type="FunFam" id="3.90.550.50:FF:000004">
    <property type="entry name" value="Hexosyltransferase"/>
    <property type="match status" value="1"/>
</dbReference>
<sequence length="921" mass="103220">MATSTDTEHRDHHHDDHRHYHHYGRPALPRPQQQQQHRYAYKTAVKKQRPSAGGKKKSTGGNRRRRLTHVLAGILLGLFVGYTFGGSYDRLRLYAGCGTDGRSGAGQPGVLQPLQSSQALRDDRDDGGGAIPAAGGGGAGGPPESLLFVGVMTANRYLATRAAAVHRTWARRVPGRVVFYSSEASVRPPGAADLPLVRLPTVDDSYPPQKKSFLMLQHMWDNYGDAYEWFMRADDDVYVRPDRLAALLRSVDSRKPVFIGQAGRGNQEEFGLLSLEYDENFCMGGPGVILSRETLARVVPHIKHCLKNLFTTHEDVELGRCVQKYAGVSCTWSYEMQTILYHNSSGRDAFTGKLKQKEVHRAITLHPVKQHSHMYRIHNYMKGLELQEIHQKKILLYRDVRSMMNQLNSTHPQSSKEFRLTGDTKQLFSSRPGSPNYLGDPDLLGLPPGLNKYRPRKVADVIKWDFISKAWFSDTDANPRRRIDSYTKEGLDDVVREVMDLINKFSKQRGRVIDFKEIFYGYQRVNPLYGVDYMLDMLLMYKKYRGKKMTVPVRRHAYLQQQFTGFEVREVLDGLEVNPKMQQQDAEVYENDDDDAAGSPSRDIADNGMVRVVEGPPAKRRPDSQAKTVHFVLPLFNRLATFARFLDNYESVCLANDERVTLTVVPYGRATADGAAAAVAQLAARYPNARLTVLPDAGGPFARAAALQAGAVHAAGPPPDDLLFFVDVDMLWTAATVDRVRLNTVRGRTVYFPIVYSEYDPVVVYGRAAGSPNHFLVNQDTGYWRQYGFGIVSAYATDLAAAGGLDTSIQGWGNEDVDLYEKFVRSQTATAVSVFRAADPDLVHVYHPVECDAGLPEPKARMCANTRFETYGNVDQFANIIYRNRDVVYEFAARRLRNESASATRPSLPLPVSVSASRPRV</sequence>
<evidence type="ECO:0000256" key="11">
    <source>
        <dbReference type="SAM" id="MobiDB-lite"/>
    </source>
</evidence>
<keyword evidence="8 10" id="KW-0472">Membrane</keyword>
<keyword evidence="4 10" id="KW-0812">Transmembrane</keyword>
<dbReference type="EMBL" id="GFXV01005412">
    <property type="protein sequence ID" value="MBW17217.1"/>
    <property type="molecule type" value="Transcribed_RNA"/>
</dbReference>
<evidence type="ECO:0000256" key="7">
    <source>
        <dbReference type="ARBA" id="ARBA00023034"/>
    </source>
</evidence>
<dbReference type="InterPro" id="IPR008428">
    <property type="entry name" value="Chond_GalNAc"/>
</dbReference>
<evidence type="ECO:0000256" key="4">
    <source>
        <dbReference type="ARBA" id="ARBA00022692"/>
    </source>
</evidence>
<dbReference type="Gene3D" id="3.90.550.10">
    <property type="entry name" value="Spore Coat Polysaccharide Biosynthesis Protein SpsA, Chain A"/>
    <property type="match status" value="1"/>
</dbReference>
<comment type="similarity">
    <text evidence="2 10">Belongs to the chondroitin N-acetylgalactosaminyltransferase family.</text>
</comment>
<evidence type="ECO:0000256" key="8">
    <source>
        <dbReference type="ARBA" id="ARBA00023136"/>
    </source>
</evidence>
<keyword evidence="6 10" id="KW-1133">Transmembrane helix</keyword>
<dbReference type="InterPro" id="IPR051227">
    <property type="entry name" value="CS_glycosyltransferase"/>
</dbReference>
<evidence type="ECO:0000256" key="2">
    <source>
        <dbReference type="ARBA" id="ARBA00009239"/>
    </source>
</evidence>
<organism evidence="12">
    <name type="scientific">Melanaphis sacchari</name>
    <dbReference type="NCBI Taxonomy" id="742174"/>
    <lineage>
        <taxon>Eukaryota</taxon>
        <taxon>Metazoa</taxon>
        <taxon>Ecdysozoa</taxon>
        <taxon>Arthropoda</taxon>
        <taxon>Hexapoda</taxon>
        <taxon>Insecta</taxon>
        <taxon>Pterygota</taxon>
        <taxon>Neoptera</taxon>
        <taxon>Paraneoptera</taxon>
        <taxon>Hemiptera</taxon>
        <taxon>Sternorrhyncha</taxon>
        <taxon>Aphidomorpha</taxon>
        <taxon>Aphidoidea</taxon>
        <taxon>Aphididae</taxon>
        <taxon>Aphidini</taxon>
        <taxon>Melanaphis</taxon>
    </lineage>
</organism>
<feature type="compositionally biased region" description="Acidic residues" evidence="11">
    <location>
        <begin position="587"/>
        <end position="596"/>
    </location>
</feature>
<dbReference type="InterPro" id="IPR029044">
    <property type="entry name" value="Nucleotide-diphossugar_trans"/>
</dbReference>
<evidence type="ECO:0000256" key="6">
    <source>
        <dbReference type="ARBA" id="ARBA00022989"/>
    </source>
</evidence>
<accession>A0A2H8TSQ0</accession>
<feature type="compositionally biased region" description="Gly residues" evidence="11">
    <location>
        <begin position="128"/>
        <end position="138"/>
    </location>
</feature>
<feature type="region of interest" description="Disordered" evidence="11">
    <location>
        <begin position="583"/>
        <end position="602"/>
    </location>
</feature>
<comment type="subcellular location">
    <subcellularLocation>
        <location evidence="1 10">Golgi apparatus</location>
        <location evidence="1 10">Golgi stack membrane</location>
        <topology evidence="1 10">Single-pass type II membrane protein</topology>
    </subcellularLocation>
</comment>
<feature type="region of interest" description="Disordered" evidence="11">
    <location>
        <begin position="118"/>
        <end position="138"/>
    </location>
</feature>
<feature type="compositionally biased region" description="Basic and acidic residues" evidence="11">
    <location>
        <begin position="1"/>
        <end position="18"/>
    </location>
</feature>
<keyword evidence="9" id="KW-0325">Glycoprotein</keyword>
<feature type="region of interest" description="Disordered" evidence="11">
    <location>
        <begin position="1"/>
        <end position="64"/>
    </location>
</feature>
<evidence type="ECO:0000256" key="1">
    <source>
        <dbReference type="ARBA" id="ARBA00004447"/>
    </source>
</evidence>
<dbReference type="EC" id="2.4.1.-" evidence="10"/>
<feature type="transmembrane region" description="Helical" evidence="10">
    <location>
        <begin position="67"/>
        <end position="85"/>
    </location>
</feature>
<dbReference type="OrthoDB" id="431432at2759"/>
<dbReference type="GO" id="GO:0047238">
    <property type="term" value="F:glucuronosyl-N-acetylgalactosaminyl-proteoglycan 4-beta-N-acetylgalactosaminyltransferase activity"/>
    <property type="evidence" value="ECO:0007669"/>
    <property type="project" value="TreeGrafter"/>
</dbReference>
<dbReference type="Gene3D" id="3.90.550.50">
    <property type="match status" value="1"/>
</dbReference>
<evidence type="ECO:0000256" key="3">
    <source>
        <dbReference type="ARBA" id="ARBA00022679"/>
    </source>
</evidence>
<reference evidence="12" key="1">
    <citation type="submission" date="2017-10" db="EMBL/GenBank/DDBJ databases">
        <title>Transcriptome Assembly of Sugarcane Aphid Adults.</title>
        <authorList>
            <person name="Scully E.D."/>
            <person name="Palmer N.A."/>
            <person name="Geib S.M."/>
            <person name="Sarath G."/>
            <person name="Sattler S.E."/>
        </authorList>
    </citation>
    <scope>NUCLEOTIDE SEQUENCE</scope>
    <source>
        <tissue evidence="12">Whole body</tissue>
    </source>
</reference>
<keyword evidence="5 10" id="KW-0735">Signal-anchor</keyword>
<gene>
    <name evidence="12" type="primary">Chsy1</name>
</gene>
<keyword evidence="7 10" id="KW-0333">Golgi apparatus</keyword>
<proteinExistence type="inferred from homology"/>
<dbReference type="PANTHER" id="PTHR12369:SF11">
    <property type="entry name" value="HEXOSYLTRANSFERASE"/>
    <property type="match status" value="1"/>
</dbReference>
<dbReference type="GO" id="GO:0032580">
    <property type="term" value="C:Golgi cisterna membrane"/>
    <property type="evidence" value="ECO:0007669"/>
    <property type="project" value="UniProtKB-SubCell"/>
</dbReference>
<evidence type="ECO:0000313" key="12">
    <source>
        <dbReference type="EMBL" id="MBW17217.1"/>
    </source>
</evidence>
<name>A0A2H8TSQ0_9HEMI</name>
<evidence type="ECO:0000256" key="5">
    <source>
        <dbReference type="ARBA" id="ARBA00022968"/>
    </source>
</evidence>
<dbReference type="AlphaFoldDB" id="A0A2H8TSQ0"/>
<dbReference type="Pfam" id="PF05679">
    <property type="entry name" value="CHGN"/>
    <property type="match status" value="1"/>
</dbReference>